<dbReference type="EMBL" id="CAEKDK010000001">
    <property type="protein sequence ID" value="CAB4263275.1"/>
    <property type="molecule type" value="Genomic_DNA"/>
</dbReference>
<dbReference type="Proteomes" id="UP000507222">
    <property type="component" value="Unassembled WGS sequence"/>
</dbReference>
<keyword evidence="3" id="KW-0547">Nucleotide-binding</keyword>
<evidence type="ECO:0000256" key="5">
    <source>
        <dbReference type="ARBA" id="ARBA00022840"/>
    </source>
</evidence>
<keyword evidence="1" id="KW-0723">Serine/threonine-protein kinase</keyword>
<keyword evidence="5" id="KW-0067">ATP-binding</keyword>
<evidence type="ECO:0000256" key="2">
    <source>
        <dbReference type="ARBA" id="ARBA00022679"/>
    </source>
</evidence>
<dbReference type="InterPro" id="IPR000961">
    <property type="entry name" value="AGC-kinase_C"/>
</dbReference>
<dbReference type="InterPro" id="IPR005162">
    <property type="entry name" value="Retrotrans_gag_dom"/>
</dbReference>
<feature type="domain" description="AGC-kinase C-terminal" evidence="6">
    <location>
        <begin position="318"/>
        <end position="358"/>
    </location>
</feature>
<keyword evidence="2" id="KW-0808">Transferase</keyword>
<evidence type="ECO:0000313" key="10">
    <source>
        <dbReference type="Proteomes" id="UP000507245"/>
    </source>
</evidence>
<dbReference type="AlphaFoldDB" id="A0A6J5W0I5"/>
<dbReference type="Pfam" id="PF03732">
    <property type="entry name" value="Retrotrans_gag"/>
    <property type="match status" value="1"/>
</dbReference>
<keyword evidence="4" id="KW-0418">Kinase</keyword>
<organism evidence="8 10">
    <name type="scientific">Prunus armeniaca</name>
    <name type="common">Apricot</name>
    <name type="synonym">Armeniaca vulgaris</name>
    <dbReference type="NCBI Taxonomy" id="36596"/>
    <lineage>
        <taxon>Eukaryota</taxon>
        <taxon>Viridiplantae</taxon>
        <taxon>Streptophyta</taxon>
        <taxon>Embryophyta</taxon>
        <taxon>Tracheophyta</taxon>
        <taxon>Spermatophyta</taxon>
        <taxon>Magnoliopsida</taxon>
        <taxon>eudicotyledons</taxon>
        <taxon>Gunneridae</taxon>
        <taxon>Pentapetalae</taxon>
        <taxon>rosids</taxon>
        <taxon>fabids</taxon>
        <taxon>Rosales</taxon>
        <taxon>Rosaceae</taxon>
        <taxon>Amygdaloideae</taxon>
        <taxon>Amygdaleae</taxon>
        <taxon>Prunus</taxon>
    </lineage>
</organism>
<dbReference type="PROSITE" id="PS51285">
    <property type="entry name" value="AGC_KINASE_CTER"/>
    <property type="match status" value="1"/>
</dbReference>
<dbReference type="EMBL" id="CAEKKB010000001">
    <property type="protein sequence ID" value="CAB4293993.1"/>
    <property type="molecule type" value="Genomic_DNA"/>
</dbReference>
<reference evidence="8 9" key="2">
    <citation type="submission" date="2020-05" db="EMBL/GenBank/DDBJ databases">
        <authorList>
            <person name="Campoy J."/>
            <person name="Schneeberger K."/>
            <person name="Spophaly S."/>
        </authorList>
    </citation>
    <scope>NUCLEOTIDE SEQUENCE [LARGE SCALE GENOMIC DNA]</scope>
    <source>
        <strain evidence="8">PruArmRojPasFocal</strain>
    </source>
</reference>
<evidence type="ECO:0000256" key="3">
    <source>
        <dbReference type="ARBA" id="ARBA00022741"/>
    </source>
</evidence>
<dbReference type="OrthoDB" id="1164937at2759"/>
<evidence type="ECO:0000313" key="9">
    <source>
        <dbReference type="Proteomes" id="UP000507222"/>
    </source>
</evidence>
<evidence type="ECO:0000256" key="1">
    <source>
        <dbReference type="ARBA" id="ARBA00022527"/>
    </source>
</evidence>
<evidence type="ECO:0000313" key="7">
    <source>
        <dbReference type="EMBL" id="CAB4263275.1"/>
    </source>
</evidence>
<protein>
    <recommendedName>
        <fullName evidence="6">AGC-kinase C-terminal domain-containing protein</fullName>
    </recommendedName>
</protein>
<reference evidence="10" key="1">
    <citation type="journal article" date="2020" name="Genome Biol.">
        <title>Gamete binning: chromosome-level and haplotype-resolved genome assembly enabled by high-throughput single-cell sequencing of gamete genomes.</title>
        <authorList>
            <person name="Campoy J.A."/>
            <person name="Sun H."/>
            <person name="Goel M."/>
            <person name="Jiao W.-B."/>
            <person name="Folz-Donahue K."/>
            <person name="Wang N."/>
            <person name="Rubio M."/>
            <person name="Liu C."/>
            <person name="Kukat C."/>
            <person name="Ruiz D."/>
            <person name="Huettel B."/>
            <person name="Schneeberger K."/>
        </authorList>
    </citation>
    <scope>NUCLEOTIDE SEQUENCE [LARGE SCALE GENOMIC DNA]</scope>
    <source>
        <strain evidence="10">cv. Rojo Pasion</strain>
    </source>
</reference>
<keyword evidence="10" id="KW-1185">Reference proteome</keyword>
<evidence type="ECO:0000256" key="4">
    <source>
        <dbReference type="ARBA" id="ARBA00022777"/>
    </source>
</evidence>
<accession>A0A6J5W0I5</accession>
<gene>
    <name evidence="7" type="ORF">CURHAP_LOCUS3368</name>
    <name evidence="8" type="ORF">ORAREDHAP_LOCUS3571</name>
</gene>
<sequence length="358" mass="41157">MFQNHRVGLPNVLDPGDESYLELLDLDALSAKSIASTPSVVITEPQKSNPIVTNLSSDDENEYPEPVIPLDLIKVLEWGVLCNIGSIIKMAGVEGQNENDASDSMRIMLDIQDMASAIRETNQHNHESHQETQDDQIRRIQGEFRKTRPPVFKGDANPMAAEEWLRQIMRKMNEQRVPENLKVTIASTYLKGQVYHWREFVLAMPDVEIATWVAFETIFLEKYFPETMITIKVREFTNLCQGDMTVGQYQTKFEELMCFAAYMIPNESTKAKKFEEGLRLEVNEKVELFKLKKYVEVVDHALMAEQRILSSNRVLEPKNLNWGQSSKRQIFSPLVPSIKMQDNLRQLKTPDFVIFVGK</sequence>
<proteinExistence type="predicted"/>
<dbReference type="GO" id="GO:0004674">
    <property type="term" value="F:protein serine/threonine kinase activity"/>
    <property type="evidence" value="ECO:0007669"/>
    <property type="project" value="UniProtKB-KW"/>
</dbReference>
<name>A0A6J5W0I5_PRUAR</name>
<evidence type="ECO:0000313" key="8">
    <source>
        <dbReference type="EMBL" id="CAB4293993.1"/>
    </source>
</evidence>
<dbReference type="GO" id="GO:0005524">
    <property type="term" value="F:ATP binding"/>
    <property type="evidence" value="ECO:0007669"/>
    <property type="project" value="UniProtKB-KW"/>
</dbReference>
<dbReference type="Proteomes" id="UP000507245">
    <property type="component" value="Unassembled WGS sequence"/>
</dbReference>
<evidence type="ECO:0000259" key="6">
    <source>
        <dbReference type="PROSITE" id="PS51285"/>
    </source>
</evidence>